<accession>A0A7T3RFE6</accession>
<dbReference type="SUPFAM" id="SSF53756">
    <property type="entry name" value="UDP-Glycosyltransferase/glycogen phosphorylase"/>
    <property type="match status" value="1"/>
</dbReference>
<dbReference type="CDD" id="cd03809">
    <property type="entry name" value="GT4_MtfB-like"/>
    <property type="match status" value="1"/>
</dbReference>
<dbReference type="Gene3D" id="3.40.50.2000">
    <property type="entry name" value="Glycogen Phosphorylase B"/>
    <property type="match status" value="2"/>
</dbReference>
<dbReference type="InterPro" id="IPR028098">
    <property type="entry name" value="Glyco_trans_4-like_N"/>
</dbReference>
<gene>
    <name evidence="4" type="ORF">IWA51_05585</name>
</gene>
<dbReference type="PANTHER" id="PTHR46401">
    <property type="entry name" value="GLYCOSYLTRANSFERASE WBBK-RELATED"/>
    <property type="match status" value="1"/>
</dbReference>
<dbReference type="KEGG" id="tper:IWA51_05585"/>
<evidence type="ECO:0000259" key="2">
    <source>
        <dbReference type="Pfam" id="PF00534"/>
    </source>
</evidence>
<keyword evidence="5" id="KW-1185">Reference proteome</keyword>
<dbReference type="GO" id="GO:0016757">
    <property type="term" value="F:glycosyltransferase activity"/>
    <property type="evidence" value="ECO:0007669"/>
    <property type="project" value="InterPro"/>
</dbReference>
<evidence type="ECO:0000313" key="4">
    <source>
        <dbReference type="EMBL" id="QQA02057.1"/>
    </source>
</evidence>
<dbReference type="Pfam" id="PF00534">
    <property type="entry name" value="Glycos_transf_1"/>
    <property type="match status" value="1"/>
</dbReference>
<dbReference type="EMBL" id="CP064936">
    <property type="protein sequence ID" value="QQA02057.1"/>
    <property type="molecule type" value="Genomic_DNA"/>
</dbReference>
<dbReference type="AlphaFoldDB" id="A0A7T3RFE6"/>
<evidence type="ECO:0000313" key="5">
    <source>
        <dbReference type="Proteomes" id="UP000595224"/>
    </source>
</evidence>
<reference evidence="4 5" key="1">
    <citation type="submission" date="2020-11" db="EMBL/GenBank/DDBJ databases">
        <title>Treponema Peruensis nv. sp., first commensal Treponema isolated from human feces.</title>
        <authorList>
            <person name="Belkhou C."/>
            <person name="Raes J."/>
        </authorList>
    </citation>
    <scope>NUCLEOTIDE SEQUENCE [LARGE SCALE GENOMIC DNA]</scope>
    <source>
        <strain evidence="4 5">RCC2812</strain>
    </source>
</reference>
<protein>
    <submittedName>
        <fullName evidence="4">Glycosyltransferase family 4 protein</fullName>
    </submittedName>
</protein>
<dbReference type="PANTHER" id="PTHR46401:SF2">
    <property type="entry name" value="GLYCOSYLTRANSFERASE WBBK-RELATED"/>
    <property type="match status" value="1"/>
</dbReference>
<evidence type="ECO:0000259" key="3">
    <source>
        <dbReference type="Pfam" id="PF13439"/>
    </source>
</evidence>
<dbReference type="Pfam" id="PF13439">
    <property type="entry name" value="Glyco_transf_4"/>
    <property type="match status" value="1"/>
</dbReference>
<dbReference type="Proteomes" id="UP000595224">
    <property type="component" value="Chromosome"/>
</dbReference>
<organism evidence="4 5">
    <name type="scientific">Treponema peruense</name>
    <dbReference type="NCBI Taxonomy" id="2787628"/>
    <lineage>
        <taxon>Bacteria</taxon>
        <taxon>Pseudomonadati</taxon>
        <taxon>Spirochaetota</taxon>
        <taxon>Spirochaetia</taxon>
        <taxon>Spirochaetales</taxon>
        <taxon>Treponemataceae</taxon>
        <taxon>Treponema</taxon>
    </lineage>
</organism>
<feature type="domain" description="Glycosyltransferase subfamily 4-like N-terminal" evidence="3">
    <location>
        <begin position="15"/>
        <end position="168"/>
    </location>
</feature>
<dbReference type="RefSeq" id="WP_177527894.1">
    <property type="nucleotide sequence ID" value="NZ_CBCSHE010000006.1"/>
</dbReference>
<name>A0A7T3RFE6_9SPIR</name>
<sequence>MKFGIDTFGCDHGRSGQGSYLLSLVRSLPSDCEFELFGTEVDRYTYTSDLPLKYIGVNVPDSLAAERYWHFFRANKFCRKNSYDSVLYTAGARLLPSSFSVPGVAVVNDILSAAFASGEDAFARWQIKKGLSSVNCVIASSEYVREDILRSGISPRRIEVVHNGIDHSLFFPTDVLDSGGEIIDIKPFAIKRPYIIYASRMQSAEKKHIELIKAFSIFKQKTGFPHRLVIAGSEGPFGEQVHKAAFSSTAASDIFITGYFPHENFPELYRNSEACIFPSVNEGVGLPVLEAMATGVPVACSSSGALREIAGDSALLFNSDDVEEMAFCIERIITDRALRKKLIESGIRRAADFSWEKTAQKTVEILKSTVE</sequence>
<evidence type="ECO:0000256" key="1">
    <source>
        <dbReference type="ARBA" id="ARBA00022679"/>
    </source>
</evidence>
<feature type="domain" description="Glycosyl transferase family 1" evidence="2">
    <location>
        <begin position="186"/>
        <end position="348"/>
    </location>
</feature>
<dbReference type="GO" id="GO:0009103">
    <property type="term" value="P:lipopolysaccharide biosynthetic process"/>
    <property type="evidence" value="ECO:0007669"/>
    <property type="project" value="TreeGrafter"/>
</dbReference>
<dbReference type="InterPro" id="IPR001296">
    <property type="entry name" value="Glyco_trans_1"/>
</dbReference>
<proteinExistence type="predicted"/>
<keyword evidence="1 4" id="KW-0808">Transferase</keyword>